<comment type="caution">
    <text evidence="2">The sequence shown here is derived from an EMBL/GenBank/DDBJ whole genome shotgun (WGS) entry which is preliminary data.</text>
</comment>
<name>A0ABQ1JJ68_9PROT</name>
<dbReference type="InterPro" id="IPR021253">
    <property type="entry name" value="ZrgA-like"/>
</dbReference>
<sequence length="212" mass="22116">MKPSVTIAGASLAGLLILSACGKTEPAEKDMVAPVTSQTPDDSGEAADAGMDRALPPEGSAHDPAESERLEAHVHGSATLAAGVDGDALTIAFEAPLMSMVGFEHEPETPEQTEALTALKDAFTIPGGMVEIRGAAGCLPLMTTSGTHFANGHGALEVEHVYTCEKPDDISRIDFKRMSDYPGLETIDAVFVSDTDQIVGELTPSNPSLELR</sequence>
<dbReference type="EMBL" id="BMKF01000002">
    <property type="protein sequence ID" value="GGB70347.1"/>
    <property type="molecule type" value="Genomic_DNA"/>
</dbReference>
<dbReference type="Pfam" id="PF10986">
    <property type="entry name" value="ZrgA"/>
    <property type="match status" value="1"/>
</dbReference>
<accession>A0ABQ1JJ68</accession>
<feature type="compositionally biased region" description="Basic and acidic residues" evidence="1">
    <location>
        <begin position="60"/>
        <end position="70"/>
    </location>
</feature>
<keyword evidence="3" id="KW-1185">Reference proteome</keyword>
<gene>
    <name evidence="2" type="ORF">GCM10011503_18770</name>
</gene>
<dbReference type="Proteomes" id="UP000628854">
    <property type="component" value="Unassembled WGS sequence"/>
</dbReference>
<evidence type="ECO:0000256" key="1">
    <source>
        <dbReference type="SAM" id="MobiDB-lite"/>
    </source>
</evidence>
<dbReference type="PROSITE" id="PS51257">
    <property type="entry name" value="PROKAR_LIPOPROTEIN"/>
    <property type="match status" value="1"/>
</dbReference>
<reference evidence="3" key="1">
    <citation type="journal article" date="2019" name="Int. J. Syst. Evol. Microbiol.">
        <title>The Global Catalogue of Microorganisms (GCM) 10K type strain sequencing project: providing services to taxonomists for standard genome sequencing and annotation.</title>
        <authorList>
            <consortium name="The Broad Institute Genomics Platform"/>
            <consortium name="The Broad Institute Genome Sequencing Center for Infectious Disease"/>
            <person name="Wu L."/>
            <person name="Ma J."/>
        </authorList>
    </citation>
    <scope>NUCLEOTIDE SEQUENCE [LARGE SCALE GENOMIC DNA]</scope>
    <source>
        <strain evidence="3">CGMCC 1.15928</strain>
    </source>
</reference>
<protein>
    <recommendedName>
        <fullName evidence="4">DUF2796 domain-containing protein</fullName>
    </recommendedName>
</protein>
<organism evidence="2 3">
    <name type="scientific">Henriciella pelagia</name>
    <dbReference type="NCBI Taxonomy" id="1977912"/>
    <lineage>
        <taxon>Bacteria</taxon>
        <taxon>Pseudomonadati</taxon>
        <taxon>Pseudomonadota</taxon>
        <taxon>Alphaproteobacteria</taxon>
        <taxon>Hyphomonadales</taxon>
        <taxon>Hyphomonadaceae</taxon>
        <taxon>Henriciella</taxon>
    </lineage>
</organism>
<proteinExistence type="predicted"/>
<evidence type="ECO:0000313" key="3">
    <source>
        <dbReference type="Proteomes" id="UP000628854"/>
    </source>
</evidence>
<dbReference type="RefSeq" id="WP_084392628.1">
    <property type="nucleotide sequence ID" value="NZ_BMKF01000002.1"/>
</dbReference>
<evidence type="ECO:0000313" key="2">
    <source>
        <dbReference type="EMBL" id="GGB70347.1"/>
    </source>
</evidence>
<evidence type="ECO:0008006" key="4">
    <source>
        <dbReference type="Google" id="ProtNLM"/>
    </source>
</evidence>
<feature type="region of interest" description="Disordered" evidence="1">
    <location>
        <begin position="26"/>
        <end position="70"/>
    </location>
</feature>